<feature type="region of interest" description="Disordered" evidence="1">
    <location>
        <begin position="1"/>
        <end position="20"/>
    </location>
</feature>
<name>A0A7R9EJ97_9NEOP</name>
<proteinExistence type="predicted"/>
<feature type="compositionally biased region" description="Basic and acidic residues" evidence="1">
    <location>
        <begin position="297"/>
        <end position="318"/>
    </location>
</feature>
<feature type="compositionally biased region" description="Polar residues" evidence="1">
    <location>
        <begin position="321"/>
        <end position="337"/>
    </location>
</feature>
<feature type="compositionally biased region" description="Polar residues" evidence="1">
    <location>
        <begin position="283"/>
        <end position="296"/>
    </location>
</feature>
<dbReference type="AlphaFoldDB" id="A0A7R9EJ97"/>
<gene>
    <name evidence="2" type="ORF">TMSB3V08_LOCUS11679</name>
</gene>
<feature type="compositionally biased region" description="Polar residues" evidence="1">
    <location>
        <begin position="1"/>
        <end position="17"/>
    </location>
</feature>
<organism evidence="2">
    <name type="scientific">Timema monikensis</name>
    <dbReference type="NCBI Taxonomy" id="170555"/>
    <lineage>
        <taxon>Eukaryota</taxon>
        <taxon>Metazoa</taxon>
        <taxon>Ecdysozoa</taxon>
        <taxon>Arthropoda</taxon>
        <taxon>Hexapoda</taxon>
        <taxon>Insecta</taxon>
        <taxon>Pterygota</taxon>
        <taxon>Neoptera</taxon>
        <taxon>Polyneoptera</taxon>
        <taxon>Phasmatodea</taxon>
        <taxon>Timematodea</taxon>
        <taxon>Timematoidea</taxon>
        <taxon>Timematidae</taxon>
        <taxon>Timema</taxon>
    </lineage>
</organism>
<protein>
    <submittedName>
        <fullName evidence="2">Uncharacterized protein</fullName>
    </submittedName>
</protein>
<reference evidence="2" key="1">
    <citation type="submission" date="2020-11" db="EMBL/GenBank/DDBJ databases">
        <authorList>
            <person name="Tran Van P."/>
        </authorList>
    </citation>
    <scope>NUCLEOTIDE SEQUENCE</scope>
</reference>
<sequence>MDGEGSVTTELNASEEQQPPIEDSEIIQLISQAELVAVIREKGWVVDEDASLFTSLLELPLPLCCLVELSHPLLAIWDVDPLVVDCGTSTYYERCKLAFHNLRRYRARVAAAYNRGRLPVNVSVNDKVMCRTFPLSSAVDRTSAKLTPKWSGPWKITSLLTHVSVILELVEDQRQSRRAHMSTVCLLRRRWEFYKLPTCKTDYSEAVQPPTTKGQDMVVTKVMMQYMKELEQKPFDPEEFVERLAWRTIEGSRDGTGQFDPVLLHETFVQAIKSETEQHHTIQRSGVKQNNTTQLRGQERNRTTPHNSEVRSETEQHHTIHSSGVKQNNTTQFRAQE</sequence>
<evidence type="ECO:0000256" key="1">
    <source>
        <dbReference type="SAM" id="MobiDB-lite"/>
    </source>
</evidence>
<dbReference type="EMBL" id="OB798796">
    <property type="protein sequence ID" value="CAD7435029.1"/>
    <property type="molecule type" value="Genomic_DNA"/>
</dbReference>
<accession>A0A7R9EJ97</accession>
<evidence type="ECO:0000313" key="2">
    <source>
        <dbReference type="EMBL" id="CAD7435029.1"/>
    </source>
</evidence>
<feature type="region of interest" description="Disordered" evidence="1">
    <location>
        <begin position="277"/>
        <end position="337"/>
    </location>
</feature>